<dbReference type="CDD" id="cd06225">
    <property type="entry name" value="HAMP"/>
    <property type="match status" value="1"/>
</dbReference>
<dbReference type="Pfam" id="PF17200">
    <property type="entry name" value="sCache_2"/>
    <property type="match status" value="1"/>
</dbReference>
<evidence type="ECO:0000256" key="5">
    <source>
        <dbReference type="ARBA" id="ARBA00023136"/>
    </source>
</evidence>
<keyword evidence="5 9" id="KW-0472">Membrane</keyword>
<evidence type="ECO:0000256" key="9">
    <source>
        <dbReference type="SAM" id="Phobius"/>
    </source>
</evidence>
<dbReference type="SMART" id="SM00283">
    <property type="entry name" value="MA"/>
    <property type="match status" value="1"/>
</dbReference>
<dbReference type="Pfam" id="PF00015">
    <property type="entry name" value="MCPsignal"/>
    <property type="match status" value="1"/>
</dbReference>
<name>A0A927MJJ2_9BACL</name>
<dbReference type="GO" id="GO:0005886">
    <property type="term" value="C:plasma membrane"/>
    <property type="evidence" value="ECO:0007669"/>
    <property type="project" value="UniProtKB-SubCell"/>
</dbReference>
<dbReference type="AlphaFoldDB" id="A0A927MJJ2"/>
<dbReference type="EMBL" id="JADBEL010000018">
    <property type="protein sequence ID" value="MBE1555889.1"/>
    <property type="molecule type" value="Genomic_DNA"/>
</dbReference>
<dbReference type="InterPro" id="IPR003660">
    <property type="entry name" value="HAMP_dom"/>
</dbReference>
<evidence type="ECO:0000256" key="1">
    <source>
        <dbReference type="ARBA" id="ARBA00004651"/>
    </source>
</evidence>
<feature type="transmembrane region" description="Helical" evidence="9">
    <location>
        <begin position="12"/>
        <end position="31"/>
    </location>
</feature>
<evidence type="ECO:0000256" key="2">
    <source>
        <dbReference type="ARBA" id="ARBA00022475"/>
    </source>
</evidence>
<dbReference type="SMART" id="SM00304">
    <property type="entry name" value="HAMP"/>
    <property type="match status" value="1"/>
</dbReference>
<organism evidence="12 13">
    <name type="scientific">Sporosarcina limicola</name>
    <dbReference type="NCBI Taxonomy" id="34101"/>
    <lineage>
        <taxon>Bacteria</taxon>
        <taxon>Bacillati</taxon>
        <taxon>Bacillota</taxon>
        <taxon>Bacilli</taxon>
        <taxon>Bacillales</taxon>
        <taxon>Caryophanaceae</taxon>
        <taxon>Sporosarcina</taxon>
    </lineage>
</organism>
<comment type="subcellular location">
    <subcellularLocation>
        <location evidence="1">Cell membrane</location>
        <topology evidence="1">Multi-pass membrane protein</topology>
    </subcellularLocation>
</comment>
<evidence type="ECO:0000313" key="13">
    <source>
        <dbReference type="Proteomes" id="UP000658225"/>
    </source>
</evidence>
<keyword evidence="4 9" id="KW-1133">Transmembrane helix</keyword>
<gene>
    <name evidence="12" type="ORF">H4683_003009</name>
</gene>
<feature type="transmembrane region" description="Helical" evidence="9">
    <location>
        <begin position="196"/>
        <end position="218"/>
    </location>
</feature>
<evidence type="ECO:0000259" key="11">
    <source>
        <dbReference type="PROSITE" id="PS50885"/>
    </source>
</evidence>
<evidence type="ECO:0000256" key="3">
    <source>
        <dbReference type="ARBA" id="ARBA00022692"/>
    </source>
</evidence>
<dbReference type="PANTHER" id="PTHR32089:SF114">
    <property type="entry name" value="METHYL-ACCEPTING CHEMOTAXIS PROTEIN MCPB"/>
    <property type="match status" value="1"/>
</dbReference>
<dbReference type="PANTHER" id="PTHR32089">
    <property type="entry name" value="METHYL-ACCEPTING CHEMOTAXIS PROTEIN MCPB"/>
    <property type="match status" value="1"/>
</dbReference>
<accession>A0A927MJJ2</accession>
<dbReference type="GO" id="GO:0007165">
    <property type="term" value="P:signal transduction"/>
    <property type="evidence" value="ECO:0007669"/>
    <property type="project" value="UniProtKB-KW"/>
</dbReference>
<reference evidence="12" key="1">
    <citation type="submission" date="2020-10" db="EMBL/GenBank/DDBJ databases">
        <title>Genomic Encyclopedia of Type Strains, Phase IV (KMG-IV): sequencing the most valuable type-strain genomes for metagenomic binning, comparative biology and taxonomic classification.</title>
        <authorList>
            <person name="Goeker M."/>
        </authorList>
    </citation>
    <scope>NUCLEOTIDE SEQUENCE</scope>
    <source>
        <strain evidence="12">DSM 13886</strain>
    </source>
</reference>
<dbReference type="Gene3D" id="3.30.450.20">
    <property type="entry name" value="PAS domain"/>
    <property type="match status" value="1"/>
</dbReference>
<dbReference type="RefSeq" id="WP_225942114.1">
    <property type="nucleotide sequence ID" value="NZ_JADBEL010000018.1"/>
</dbReference>
<keyword evidence="2" id="KW-1003">Cell membrane</keyword>
<dbReference type="SUPFAM" id="SSF58104">
    <property type="entry name" value="Methyl-accepting chemotaxis protein (MCP) signaling domain"/>
    <property type="match status" value="1"/>
</dbReference>
<dbReference type="InterPro" id="IPR004089">
    <property type="entry name" value="MCPsignal_dom"/>
</dbReference>
<evidence type="ECO:0000256" key="7">
    <source>
        <dbReference type="ARBA" id="ARBA00029447"/>
    </source>
</evidence>
<dbReference type="Gene3D" id="1.10.287.950">
    <property type="entry name" value="Methyl-accepting chemotaxis protein"/>
    <property type="match status" value="1"/>
</dbReference>
<dbReference type="PROSITE" id="PS50885">
    <property type="entry name" value="HAMP"/>
    <property type="match status" value="1"/>
</dbReference>
<dbReference type="InterPro" id="IPR033480">
    <property type="entry name" value="sCache_2"/>
</dbReference>
<comment type="caution">
    <text evidence="12">The sequence shown here is derived from an EMBL/GenBank/DDBJ whole genome shotgun (WGS) entry which is preliminary data.</text>
</comment>
<comment type="similarity">
    <text evidence="7">Belongs to the methyl-accepting chemotaxis (MCP) protein family.</text>
</comment>
<dbReference type="SMART" id="SM01049">
    <property type="entry name" value="Cache_2"/>
    <property type="match status" value="1"/>
</dbReference>
<dbReference type="PROSITE" id="PS50111">
    <property type="entry name" value="CHEMOTAXIS_TRANSDUC_2"/>
    <property type="match status" value="1"/>
</dbReference>
<proteinExistence type="inferred from homology"/>
<sequence length="577" mass="63611">MKNSVRNKLMTLALIVILFPLLFVGTINYFIAKSELDKTGRIGMQNGVYTLLDMIEELDDQVQSGNLTLEEAQERAKTQIIGPKNENDTRSIDNPAKYGENFYFYVLSENGTLEAHPNIEGENLYDIQTKDGRYFVREVIDAAKNGGGFVGYDWAIPSNPDMQAPKITYSAFDPRWEWIIAAGTYEMDFNAGAKNLLQYTLLTLLIAIVVGVGLFYIFSNRMTSYIIKVMAMTSDIAKGKLSGTDIPIESQDELGKLAINVNNMKSSLNEMVGNTRESSNKMRTSSEMLSAITEQTTASADEIHHAIGEITKGAVIQSEEADIAINKVDNLSQLISNTAFQYAGVVKEVTKMTSFQKTGSEKVNILERNSTEFTEVINGLKMNFTHLTERMGEIQNIVQTITSISAQTNLLALNATIEAARAGEHGKGFAVVAEEVRKLSEDTNGATNRVRDLLVHIEKETETSEEHMSHTLVLSQGQAGAIHETKEAFTYLSASIGDITALLYSLENDMHEMDSNRQVVVGAISQIASVGSQSAAATEEINAALDEQKSAINSIMHSSLELHTEAEHMHDLVERFT</sequence>
<protein>
    <submittedName>
        <fullName evidence="12">Methyl-accepting chemotaxis protein</fullName>
    </submittedName>
</protein>
<dbReference type="Proteomes" id="UP000658225">
    <property type="component" value="Unassembled WGS sequence"/>
</dbReference>
<evidence type="ECO:0000256" key="4">
    <source>
        <dbReference type="ARBA" id="ARBA00022989"/>
    </source>
</evidence>
<evidence type="ECO:0000313" key="12">
    <source>
        <dbReference type="EMBL" id="MBE1555889.1"/>
    </source>
</evidence>
<dbReference type="Pfam" id="PF00672">
    <property type="entry name" value="HAMP"/>
    <property type="match status" value="1"/>
</dbReference>
<dbReference type="Gene3D" id="6.10.340.10">
    <property type="match status" value="1"/>
</dbReference>
<keyword evidence="13" id="KW-1185">Reference proteome</keyword>
<evidence type="ECO:0000256" key="6">
    <source>
        <dbReference type="ARBA" id="ARBA00023224"/>
    </source>
</evidence>
<feature type="domain" description="Methyl-accepting transducer" evidence="10">
    <location>
        <begin position="292"/>
        <end position="549"/>
    </location>
</feature>
<keyword evidence="3 9" id="KW-0812">Transmembrane</keyword>
<keyword evidence="6 8" id="KW-0807">Transducer</keyword>
<evidence type="ECO:0000256" key="8">
    <source>
        <dbReference type="PROSITE-ProRule" id="PRU00284"/>
    </source>
</evidence>
<evidence type="ECO:0000259" key="10">
    <source>
        <dbReference type="PROSITE" id="PS50111"/>
    </source>
</evidence>
<feature type="domain" description="HAMP" evidence="11">
    <location>
        <begin position="220"/>
        <end position="273"/>
    </location>
</feature>